<dbReference type="EMBL" id="AMYD01002649">
    <property type="protein sequence ID" value="EQB48320.1"/>
    <property type="molecule type" value="Genomic_DNA"/>
</dbReference>
<proteinExistence type="predicted"/>
<dbReference type="AlphaFoldDB" id="T0LJG1"/>
<organism evidence="1 2">
    <name type="scientific">Colletotrichum gloeosporioides (strain Cg-14)</name>
    <name type="common">Anthracnose fungus</name>
    <name type="synonym">Glomerella cingulata</name>
    <dbReference type="NCBI Taxonomy" id="1237896"/>
    <lineage>
        <taxon>Eukaryota</taxon>
        <taxon>Fungi</taxon>
        <taxon>Dikarya</taxon>
        <taxon>Ascomycota</taxon>
        <taxon>Pezizomycotina</taxon>
        <taxon>Sordariomycetes</taxon>
        <taxon>Hypocreomycetidae</taxon>
        <taxon>Glomerellales</taxon>
        <taxon>Glomerellaceae</taxon>
        <taxon>Colletotrichum</taxon>
        <taxon>Colletotrichum gloeosporioides species complex</taxon>
    </lineage>
</organism>
<sequence>MLVVPYYNKPSQEGMKNGSFISTRNND</sequence>
<name>T0LJG1_COLGC</name>
<accession>T0LJG1</accession>
<evidence type="ECO:0000313" key="2">
    <source>
        <dbReference type="Proteomes" id="UP000015530"/>
    </source>
</evidence>
<gene>
    <name evidence="1" type="ORF">CGLO_12458</name>
</gene>
<protein>
    <submittedName>
        <fullName evidence="1">Uncharacterized protein</fullName>
    </submittedName>
</protein>
<evidence type="ECO:0000313" key="1">
    <source>
        <dbReference type="EMBL" id="EQB48320.1"/>
    </source>
</evidence>
<comment type="caution">
    <text evidence="1">The sequence shown here is derived from an EMBL/GenBank/DDBJ whole genome shotgun (WGS) entry which is preliminary data.</text>
</comment>
<dbReference type="Proteomes" id="UP000015530">
    <property type="component" value="Unassembled WGS sequence"/>
</dbReference>
<dbReference type="HOGENOM" id="CLU_3415190_0_0_1"/>
<reference evidence="2" key="1">
    <citation type="journal article" date="2013" name="Mol. Plant Microbe Interact.">
        <title>Global aspects of pacC regulation of pathogenicity genes in Colletotrichum gloeosporioides as revealed by transcriptome analysis.</title>
        <authorList>
            <person name="Alkan N."/>
            <person name="Meng X."/>
            <person name="Friedlander G."/>
            <person name="Reuveni E."/>
            <person name="Sukno S."/>
            <person name="Sherman A."/>
            <person name="Thon M."/>
            <person name="Fluhr R."/>
            <person name="Prusky D."/>
        </authorList>
    </citation>
    <scope>NUCLEOTIDE SEQUENCE [LARGE SCALE GENOMIC DNA]</scope>
    <source>
        <strain evidence="2">Cg-14</strain>
    </source>
</reference>